<dbReference type="AlphaFoldDB" id="A0A926F884"/>
<keyword evidence="3" id="KW-1185">Reference proteome</keyword>
<feature type="signal peptide" evidence="1">
    <location>
        <begin position="1"/>
        <end position="19"/>
    </location>
</feature>
<dbReference type="RefSeq" id="WP_262434825.1">
    <property type="nucleotide sequence ID" value="NZ_JACRTF010000001.1"/>
</dbReference>
<name>A0A926F884_9BACT</name>
<keyword evidence="1" id="KW-0732">Signal</keyword>
<gene>
    <name evidence="2" type="ORF">H8744_10770</name>
</gene>
<organism evidence="2 3">
    <name type="scientific">Jilunia laotingensis</name>
    <dbReference type="NCBI Taxonomy" id="2763675"/>
    <lineage>
        <taxon>Bacteria</taxon>
        <taxon>Pseudomonadati</taxon>
        <taxon>Bacteroidota</taxon>
        <taxon>Bacteroidia</taxon>
        <taxon>Bacteroidales</taxon>
        <taxon>Bacteroidaceae</taxon>
        <taxon>Jilunia</taxon>
    </lineage>
</organism>
<feature type="chain" id="PRO_5038845075" description="Secretion system C-terminal sorting domain-containing protein" evidence="1">
    <location>
        <begin position="20"/>
        <end position="435"/>
    </location>
</feature>
<sequence length="435" mass="50232">MNKLLFLIIFCVYNLFLYAQPHSQAAVEQAHVTKVKLCNTDKVIKDRYEMFSYEKDCIDNDYLLKVSHKDILVNSSGSNINVEITCSNDTVFIRETEIKSETNTDEKCLRDLSYQIRVGSHHALVLVLTSDVSSIPYQAFYTGSNECVYPVTEKSDYQYKPFIMDGSCEWIINTLYGIDGHKKIISNEDTLISHKAYKKIFVHPCKHPTEKIYAGAIREENRQIFFVDTTLYPSPYTANEIIPEKKLYDFNLQVGDRMEYENSRDLPGILQVSHIDTILLEGIPRRKFYFDEPYWDTWTEGIGSEYVFTEPFPPLMTGYNPNLIGVWCNGKELYCCFAGLCTCEDMVPVIEHKSTPRFRVLNNPVENRLLSIFFSESDFTKLELYSFDGILQYRMDLVIRDGILDIPLTGLHAGNYILILSRSDNSRESCKVTIQ</sequence>
<reference evidence="2" key="1">
    <citation type="submission" date="2020-08" db="EMBL/GenBank/DDBJ databases">
        <title>Genome public.</title>
        <authorList>
            <person name="Liu C."/>
            <person name="Sun Q."/>
        </authorList>
    </citation>
    <scope>NUCLEOTIDE SEQUENCE</scope>
    <source>
        <strain evidence="2">N12</strain>
    </source>
</reference>
<proteinExistence type="predicted"/>
<evidence type="ECO:0008006" key="4">
    <source>
        <dbReference type="Google" id="ProtNLM"/>
    </source>
</evidence>
<accession>A0A926F884</accession>
<evidence type="ECO:0000313" key="2">
    <source>
        <dbReference type="EMBL" id="MBC8593719.1"/>
    </source>
</evidence>
<dbReference type="EMBL" id="JACRTF010000001">
    <property type="protein sequence ID" value="MBC8593719.1"/>
    <property type="molecule type" value="Genomic_DNA"/>
</dbReference>
<evidence type="ECO:0000313" key="3">
    <source>
        <dbReference type="Proteomes" id="UP000651085"/>
    </source>
</evidence>
<protein>
    <recommendedName>
        <fullName evidence="4">Secretion system C-terminal sorting domain-containing protein</fullName>
    </recommendedName>
</protein>
<evidence type="ECO:0000256" key="1">
    <source>
        <dbReference type="SAM" id="SignalP"/>
    </source>
</evidence>
<comment type="caution">
    <text evidence="2">The sequence shown here is derived from an EMBL/GenBank/DDBJ whole genome shotgun (WGS) entry which is preliminary data.</text>
</comment>
<dbReference type="Proteomes" id="UP000651085">
    <property type="component" value="Unassembled WGS sequence"/>
</dbReference>